<evidence type="ECO:0008006" key="4">
    <source>
        <dbReference type="Google" id="ProtNLM"/>
    </source>
</evidence>
<evidence type="ECO:0000256" key="1">
    <source>
        <dbReference type="SAM" id="MobiDB-lite"/>
    </source>
</evidence>
<reference evidence="2 3" key="1">
    <citation type="journal article" date="2022" name="Nat. Plants">
        <title>Genomes of leafy and leafless Platanthera orchids illuminate the evolution of mycoheterotrophy.</title>
        <authorList>
            <person name="Li M.H."/>
            <person name="Liu K.W."/>
            <person name="Li Z."/>
            <person name="Lu H.C."/>
            <person name="Ye Q.L."/>
            <person name="Zhang D."/>
            <person name="Wang J.Y."/>
            <person name="Li Y.F."/>
            <person name="Zhong Z.M."/>
            <person name="Liu X."/>
            <person name="Yu X."/>
            <person name="Liu D.K."/>
            <person name="Tu X.D."/>
            <person name="Liu B."/>
            <person name="Hao Y."/>
            <person name="Liao X.Y."/>
            <person name="Jiang Y.T."/>
            <person name="Sun W.H."/>
            <person name="Chen J."/>
            <person name="Chen Y.Q."/>
            <person name="Ai Y."/>
            <person name="Zhai J.W."/>
            <person name="Wu S.S."/>
            <person name="Zhou Z."/>
            <person name="Hsiao Y.Y."/>
            <person name="Wu W.L."/>
            <person name="Chen Y.Y."/>
            <person name="Lin Y.F."/>
            <person name="Hsu J.L."/>
            <person name="Li C.Y."/>
            <person name="Wang Z.W."/>
            <person name="Zhao X."/>
            <person name="Zhong W.Y."/>
            <person name="Ma X.K."/>
            <person name="Ma L."/>
            <person name="Huang J."/>
            <person name="Chen G.Z."/>
            <person name="Huang M.Z."/>
            <person name="Huang L."/>
            <person name="Peng D.H."/>
            <person name="Luo Y.B."/>
            <person name="Zou S.Q."/>
            <person name="Chen S.P."/>
            <person name="Lan S."/>
            <person name="Tsai W.C."/>
            <person name="Van de Peer Y."/>
            <person name="Liu Z.J."/>
        </authorList>
    </citation>
    <scope>NUCLEOTIDE SEQUENCE [LARGE SCALE GENOMIC DNA]</scope>
    <source>
        <strain evidence="2">Lor288</strain>
    </source>
</reference>
<comment type="caution">
    <text evidence="2">The sequence shown here is derived from an EMBL/GenBank/DDBJ whole genome shotgun (WGS) entry which is preliminary data.</text>
</comment>
<feature type="region of interest" description="Disordered" evidence="1">
    <location>
        <begin position="38"/>
        <end position="75"/>
    </location>
</feature>
<feature type="region of interest" description="Disordered" evidence="1">
    <location>
        <begin position="110"/>
        <end position="154"/>
    </location>
</feature>
<feature type="compositionally biased region" description="Low complexity" evidence="1">
    <location>
        <begin position="141"/>
        <end position="154"/>
    </location>
</feature>
<dbReference type="EMBL" id="JBBWWR010000020">
    <property type="protein sequence ID" value="KAK8939445.1"/>
    <property type="molecule type" value="Genomic_DNA"/>
</dbReference>
<keyword evidence="3" id="KW-1185">Reference proteome</keyword>
<evidence type="ECO:0000313" key="3">
    <source>
        <dbReference type="Proteomes" id="UP001412067"/>
    </source>
</evidence>
<accession>A0ABR2LF68</accession>
<protein>
    <recommendedName>
        <fullName evidence="4">Late embryogenesis abundant protein</fullName>
    </recommendedName>
</protein>
<evidence type="ECO:0000313" key="2">
    <source>
        <dbReference type="EMBL" id="KAK8939445.1"/>
    </source>
</evidence>
<sequence length="154" mass="16130">MERSAATRGIFAGGIFAIAASGRGSEWMSNCKAPVPAWKEKSRMEDGRTRERGEEESVEEIKRDEMADRAGEKVQHGAENAGGFLQQTGEQVKHMAQVVAETAKNAVGLGGSDAAAANKNSPELIGSDSGNTMNAAGFGNTGSTTATHTTTTKR</sequence>
<gene>
    <name evidence="2" type="ORF">KSP40_PGU008496</name>
</gene>
<dbReference type="Proteomes" id="UP001412067">
    <property type="component" value="Unassembled WGS sequence"/>
</dbReference>
<organism evidence="2 3">
    <name type="scientific">Platanthera guangdongensis</name>
    <dbReference type="NCBI Taxonomy" id="2320717"/>
    <lineage>
        <taxon>Eukaryota</taxon>
        <taxon>Viridiplantae</taxon>
        <taxon>Streptophyta</taxon>
        <taxon>Embryophyta</taxon>
        <taxon>Tracheophyta</taxon>
        <taxon>Spermatophyta</taxon>
        <taxon>Magnoliopsida</taxon>
        <taxon>Liliopsida</taxon>
        <taxon>Asparagales</taxon>
        <taxon>Orchidaceae</taxon>
        <taxon>Orchidoideae</taxon>
        <taxon>Orchideae</taxon>
        <taxon>Orchidinae</taxon>
        <taxon>Platanthera</taxon>
    </lineage>
</organism>
<proteinExistence type="predicted"/>
<name>A0ABR2LF68_9ASPA</name>